<evidence type="ECO:0000313" key="2">
    <source>
        <dbReference type="EMBL" id="NIG21797.1"/>
    </source>
</evidence>
<dbReference type="Proteomes" id="UP001515780">
    <property type="component" value="Unassembled WGS sequence"/>
</dbReference>
<dbReference type="EMBL" id="VWXC01000025">
    <property type="protein sequence ID" value="NIG21797.1"/>
    <property type="molecule type" value="Genomic_DNA"/>
</dbReference>
<name>A0ABX0RXT9_9GAMM</name>
<proteinExistence type="predicted"/>
<sequence>MSRYQHRKGKINDNALEALLHDPLFRQRVEQNQKGKGSYRRKDKHAKGRNWEASDKQKSLSLAFCFTDKKAAWTWRLFYHSLSLFCCFNRSRISVSNTSSLVGFGAGFSTSFF</sequence>
<comment type="caution">
    <text evidence="2">The sequence shown here is derived from an EMBL/GenBank/DDBJ whole genome shotgun (WGS) entry which is preliminary data.</text>
</comment>
<reference evidence="2 3" key="1">
    <citation type="journal article" date="2019" name="bioRxiv">
        <title>Bacteria contribute to plant secondary compound degradation in a generalist herbivore system.</title>
        <authorList>
            <person name="Francoeur C.B."/>
            <person name="Khadempour L."/>
            <person name="Moreira-Soto R.D."/>
            <person name="Gotting K."/>
            <person name="Book A.J."/>
            <person name="Pinto-Tomas A.A."/>
            <person name="Keefover-Ring K."/>
            <person name="Currie C.R."/>
        </authorList>
    </citation>
    <scope>NUCLEOTIDE SEQUENCE [LARGE SCALE GENOMIC DNA]</scope>
    <source>
        <strain evidence="2">Al-1710</strain>
    </source>
</reference>
<keyword evidence="3" id="KW-1185">Reference proteome</keyword>
<evidence type="ECO:0000313" key="3">
    <source>
        <dbReference type="Proteomes" id="UP001515780"/>
    </source>
</evidence>
<gene>
    <name evidence="2" type="ORF">F3J37_24305</name>
</gene>
<feature type="compositionally biased region" description="Basic residues" evidence="1">
    <location>
        <begin position="37"/>
        <end position="48"/>
    </location>
</feature>
<dbReference type="InterPro" id="IPR005589">
    <property type="entry name" value="ArfA"/>
</dbReference>
<organism evidence="2 3">
    <name type="scientific">Candidatus Pantoea communis</name>
    <dbReference type="NCBI Taxonomy" id="2608354"/>
    <lineage>
        <taxon>Bacteria</taxon>
        <taxon>Pseudomonadati</taxon>
        <taxon>Pseudomonadota</taxon>
        <taxon>Gammaproteobacteria</taxon>
        <taxon>Enterobacterales</taxon>
        <taxon>Erwiniaceae</taxon>
        <taxon>Pantoea</taxon>
    </lineage>
</organism>
<evidence type="ECO:0000256" key="1">
    <source>
        <dbReference type="SAM" id="MobiDB-lite"/>
    </source>
</evidence>
<dbReference type="Pfam" id="PF03889">
    <property type="entry name" value="ArfA"/>
    <property type="match status" value="1"/>
</dbReference>
<protein>
    <submittedName>
        <fullName evidence="2">Alternative ribosome-rescue factor A</fullName>
    </submittedName>
</protein>
<accession>A0ABX0RXT9</accession>
<feature type="region of interest" description="Disordered" evidence="1">
    <location>
        <begin position="31"/>
        <end position="54"/>
    </location>
</feature>